<dbReference type="EMBL" id="JAZDWU010000006">
    <property type="protein sequence ID" value="KAL0000264.1"/>
    <property type="molecule type" value="Genomic_DNA"/>
</dbReference>
<organism evidence="1 2">
    <name type="scientific">Lithocarpus litseifolius</name>
    <dbReference type="NCBI Taxonomy" id="425828"/>
    <lineage>
        <taxon>Eukaryota</taxon>
        <taxon>Viridiplantae</taxon>
        <taxon>Streptophyta</taxon>
        <taxon>Embryophyta</taxon>
        <taxon>Tracheophyta</taxon>
        <taxon>Spermatophyta</taxon>
        <taxon>Magnoliopsida</taxon>
        <taxon>eudicotyledons</taxon>
        <taxon>Gunneridae</taxon>
        <taxon>Pentapetalae</taxon>
        <taxon>rosids</taxon>
        <taxon>fabids</taxon>
        <taxon>Fagales</taxon>
        <taxon>Fagaceae</taxon>
        <taxon>Lithocarpus</taxon>
    </lineage>
</organism>
<proteinExistence type="predicted"/>
<evidence type="ECO:0000313" key="1">
    <source>
        <dbReference type="EMBL" id="KAL0000264.1"/>
    </source>
</evidence>
<keyword evidence="2" id="KW-1185">Reference proteome</keyword>
<evidence type="ECO:0000313" key="2">
    <source>
        <dbReference type="Proteomes" id="UP001459277"/>
    </source>
</evidence>
<gene>
    <name evidence="1" type="ORF">SO802_019866</name>
</gene>
<accession>A0AAW2CRZ7</accession>
<dbReference type="AlphaFoldDB" id="A0AAW2CRZ7"/>
<name>A0AAW2CRZ7_9ROSI</name>
<dbReference type="Proteomes" id="UP001459277">
    <property type="component" value="Unassembled WGS sequence"/>
</dbReference>
<reference evidence="1 2" key="1">
    <citation type="submission" date="2024-01" db="EMBL/GenBank/DDBJ databases">
        <title>A telomere-to-telomere, gap-free genome of sweet tea (Lithocarpus litseifolius).</title>
        <authorList>
            <person name="Zhou J."/>
        </authorList>
    </citation>
    <scope>NUCLEOTIDE SEQUENCE [LARGE SCALE GENOMIC DNA]</scope>
    <source>
        <strain evidence="1">Zhou-2022a</strain>
        <tissue evidence="1">Leaf</tissue>
    </source>
</reference>
<sequence>MFTCIEDLVLPWQWLLAWYLPFLLPDEGTWLGLAVVDSLLHVELILDLPTLSVLEVNSMLFLFMDPYLEATSVENLRFLSAMVVLETSNNRKKKRVIEMEGAEEHDRACHTCASYVLCVTVEYTGTPGKLERTWEQEQAVYINRWAHRGERLAEAPTLDRDMTYLAAYMESYRRMTRRYITRESAYWEILVESNVTSLLQCEPSSKMYNHLLHILDLVRELSQVALENARVASEASTQATGRGG</sequence>
<comment type="caution">
    <text evidence="1">The sequence shown here is derived from an EMBL/GenBank/DDBJ whole genome shotgun (WGS) entry which is preliminary data.</text>
</comment>
<protein>
    <submittedName>
        <fullName evidence="1">Uncharacterized protein</fullName>
    </submittedName>
</protein>